<proteinExistence type="predicted"/>
<reference evidence="2 3" key="1">
    <citation type="submission" date="2023-10" db="EMBL/GenBank/DDBJ databases">
        <title>Saccharopolyspora sp. nov., isolated from mangrove soil.</title>
        <authorList>
            <person name="Lu Y."/>
            <person name="Liu W."/>
        </authorList>
    </citation>
    <scope>NUCLEOTIDE SEQUENCE [LARGE SCALE GENOMIC DNA]</scope>
    <source>
        <strain evidence="2 3">S2-29</strain>
    </source>
</reference>
<keyword evidence="3" id="KW-1185">Reference proteome</keyword>
<organism evidence="2 3">
    <name type="scientific">Saccharopolyspora mangrovi</name>
    <dbReference type="NCBI Taxonomy" id="3082379"/>
    <lineage>
        <taxon>Bacteria</taxon>
        <taxon>Bacillati</taxon>
        <taxon>Actinomycetota</taxon>
        <taxon>Actinomycetes</taxon>
        <taxon>Pseudonocardiales</taxon>
        <taxon>Pseudonocardiaceae</taxon>
        <taxon>Saccharopolyspora</taxon>
    </lineage>
</organism>
<keyword evidence="1" id="KW-0812">Transmembrane</keyword>
<dbReference type="Proteomes" id="UP001327093">
    <property type="component" value="Unassembled WGS sequence"/>
</dbReference>
<name>A0ABU6ADR0_9PSEU</name>
<evidence type="ECO:0008006" key="4">
    <source>
        <dbReference type="Google" id="ProtNLM"/>
    </source>
</evidence>
<evidence type="ECO:0000256" key="1">
    <source>
        <dbReference type="SAM" id="Phobius"/>
    </source>
</evidence>
<dbReference type="EMBL" id="JAWLNX010000013">
    <property type="protein sequence ID" value="MEB3369613.1"/>
    <property type="molecule type" value="Genomic_DNA"/>
</dbReference>
<feature type="transmembrane region" description="Helical" evidence="1">
    <location>
        <begin position="124"/>
        <end position="152"/>
    </location>
</feature>
<evidence type="ECO:0000313" key="2">
    <source>
        <dbReference type="EMBL" id="MEB3369613.1"/>
    </source>
</evidence>
<dbReference type="RefSeq" id="WP_324267098.1">
    <property type="nucleotide sequence ID" value="NZ_JAWLNX010000013.1"/>
</dbReference>
<feature type="transmembrane region" description="Helical" evidence="1">
    <location>
        <begin position="211"/>
        <end position="236"/>
    </location>
</feature>
<feature type="transmembrane region" description="Helical" evidence="1">
    <location>
        <begin position="83"/>
        <end position="104"/>
    </location>
</feature>
<feature type="transmembrane region" description="Helical" evidence="1">
    <location>
        <begin position="268"/>
        <end position="284"/>
    </location>
</feature>
<protein>
    <recommendedName>
        <fullName evidence="4">Glycosyltransferase RgtA/B/C/D-like domain-containing protein</fullName>
    </recommendedName>
</protein>
<feature type="transmembrane region" description="Helical" evidence="1">
    <location>
        <begin position="243"/>
        <end position="262"/>
    </location>
</feature>
<evidence type="ECO:0000313" key="3">
    <source>
        <dbReference type="Proteomes" id="UP001327093"/>
    </source>
</evidence>
<feature type="transmembrane region" description="Helical" evidence="1">
    <location>
        <begin position="50"/>
        <end position="71"/>
    </location>
</feature>
<feature type="transmembrane region" description="Helical" evidence="1">
    <location>
        <begin position="291"/>
        <end position="312"/>
    </location>
</feature>
<gene>
    <name evidence="2" type="ORF">R4I43_19575</name>
</gene>
<accession>A0ABU6ADR0</accession>
<keyword evidence="1" id="KW-0472">Membrane</keyword>
<sequence length="448" mass="47913">MSDDAMITLTYARNLAEHGVWGALPGVTANTQSSPLNMWLLAAGGVLTDGHVVTAAGLVLAAAFAMTGWWTQRLRRTLGLHSAAPYVALTLLACSPLLASTVGLETYLGVAALTGVARYAVEGRVVGVAVLAGLALLTRLDLVVPAAMLIFGMLPWRRWLSVAVIGAMVVAPWHLWSWFALGGAVPDTTWLKSNSGSSFTMVTSVGSFYTALWPVATVLTALPVLTGLMCGVWALIRRDRRARVVLVVLAAGWAHWVVMLLGEAYPQFWYFAPLVICSILATALTPYRSTWLGATAMTVALVLATGSLAASFPVPWTMGYLTGNYARTAQYAAVAADLGRLTGGQPVASPGEVGALAFHASVPVVDYLTDPAVTQPLLEERYNAAGPLKQTLLRWNWAHREVVPPAQPLRYRLVFPGPVPVPGREVARWELLDSAERPRTLVLVDTVP</sequence>
<keyword evidence="1" id="KW-1133">Transmembrane helix</keyword>
<feature type="transmembrane region" description="Helical" evidence="1">
    <location>
        <begin position="159"/>
        <end position="181"/>
    </location>
</feature>
<comment type="caution">
    <text evidence="2">The sequence shown here is derived from an EMBL/GenBank/DDBJ whole genome shotgun (WGS) entry which is preliminary data.</text>
</comment>